<dbReference type="RefSeq" id="WP_109014285.1">
    <property type="nucleotide sequence ID" value="NZ_BDOQ01000002.1"/>
</dbReference>
<dbReference type="AlphaFoldDB" id="A0A2R5F3M7"/>
<evidence type="ECO:0000256" key="2">
    <source>
        <dbReference type="ARBA" id="ARBA00023015"/>
    </source>
</evidence>
<dbReference type="FunFam" id="1.10.10.10:FF:000001">
    <property type="entry name" value="LysR family transcriptional regulator"/>
    <property type="match status" value="1"/>
</dbReference>
<dbReference type="SUPFAM" id="SSF53850">
    <property type="entry name" value="Periplasmic binding protein-like II"/>
    <property type="match status" value="1"/>
</dbReference>
<dbReference type="InterPro" id="IPR036390">
    <property type="entry name" value="WH_DNA-bd_sf"/>
</dbReference>
<keyword evidence="4" id="KW-0804">Transcription</keyword>
<dbReference type="Pfam" id="PF00126">
    <property type="entry name" value="HTH_1"/>
    <property type="match status" value="1"/>
</dbReference>
<feature type="domain" description="HTH lysR-type" evidence="5">
    <location>
        <begin position="3"/>
        <end position="60"/>
    </location>
</feature>
<reference evidence="6 7" key="1">
    <citation type="journal article" date="2018" name="Environ. Microbiol.">
        <title>Isolation and genomic characterization of Novimethylophilus kurashikiensis gen. nov. sp. nov., a new lanthanide-dependent methylotrophic species of Methylophilaceae.</title>
        <authorList>
            <person name="Lv H."/>
            <person name="Sahin N."/>
            <person name="Tani A."/>
        </authorList>
    </citation>
    <scope>NUCLEOTIDE SEQUENCE [LARGE SCALE GENOMIC DNA]</scope>
    <source>
        <strain evidence="6 7">La2-4</strain>
    </source>
</reference>
<accession>A0A2R5F3M7</accession>
<dbReference type="InterPro" id="IPR036388">
    <property type="entry name" value="WH-like_DNA-bd_sf"/>
</dbReference>
<keyword evidence="7" id="KW-1185">Reference proteome</keyword>
<gene>
    <name evidence="6" type="ORF">NMK_0615</name>
</gene>
<evidence type="ECO:0000256" key="1">
    <source>
        <dbReference type="ARBA" id="ARBA00009437"/>
    </source>
</evidence>
<protein>
    <submittedName>
        <fullName evidence="6">LysR family transcriptional regulator</fullName>
    </submittedName>
</protein>
<dbReference type="InterPro" id="IPR000847">
    <property type="entry name" value="LysR_HTH_N"/>
</dbReference>
<evidence type="ECO:0000256" key="4">
    <source>
        <dbReference type="ARBA" id="ARBA00023163"/>
    </source>
</evidence>
<dbReference type="SUPFAM" id="SSF46785">
    <property type="entry name" value="Winged helix' DNA-binding domain"/>
    <property type="match status" value="1"/>
</dbReference>
<dbReference type="PRINTS" id="PR00039">
    <property type="entry name" value="HTHLYSR"/>
</dbReference>
<keyword evidence="2" id="KW-0805">Transcription regulation</keyword>
<evidence type="ECO:0000259" key="5">
    <source>
        <dbReference type="PROSITE" id="PS50931"/>
    </source>
</evidence>
<dbReference type="GO" id="GO:0000976">
    <property type="term" value="F:transcription cis-regulatory region binding"/>
    <property type="evidence" value="ECO:0007669"/>
    <property type="project" value="TreeGrafter"/>
</dbReference>
<dbReference type="Proteomes" id="UP000245081">
    <property type="component" value="Unassembled WGS sequence"/>
</dbReference>
<evidence type="ECO:0000313" key="6">
    <source>
        <dbReference type="EMBL" id="GBG13077.1"/>
    </source>
</evidence>
<dbReference type="InterPro" id="IPR005119">
    <property type="entry name" value="LysR_subst-bd"/>
</dbReference>
<name>A0A2R5F3M7_9PROT</name>
<evidence type="ECO:0000313" key="7">
    <source>
        <dbReference type="Proteomes" id="UP000245081"/>
    </source>
</evidence>
<dbReference type="EMBL" id="BDOQ01000002">
    <property type="protein sequence ID" value="GBG13077.1"/>
    <property type="molecule type" value="Genomic_DNA"/>
</dbReference>
<dbReference type="Pfam" id="PF03466">
    <property type="entry name" value="LysR_substrate"/>
    <property type="match status" value="1"/>
</dbReference>
<comment type="similarity">
    <text evidence="1">Belongs to the LysR transcriptional regulatory family.</text>
</comment>
<sequence length="304" mass="33527">MRLTLRQLQIFTAIARSGSTTAAAEQISLSQSAVSAAVKELEQSLGLELFDRVGKRLLLNDHGRAILPQAMDLLSNAESLELLCHGNAPCQLRIGASLTIGNYLLPDLLADFLRNQGFDIHETTPPLKVVVASTSDIAGRVENYDVDIGLVEGLCNRPTIRSEAWLDDELVIVAAPDHPVIEAAKDGRIPLERLAQANWLLRETGSGTREALEQRLLPKLGHIKSTLEFNDHEAIKHAAMAGLGIACLSRWAVKDRLVNGQLLELNTELGRLQRQFNILLQQHKHITPGMRKFLDFLQRPSPQA</sequence>
<comment type="caution">
    <text evidence="6">The sequence shown here is derived from an EMBL/GenBank/DDBJ whole genome shotgun (WGS) entry which is preliminary data.</text>
</comment>
<dbReference type="PANTHER" id="PTHR30126:SF94">
    <property type="entry name" value="LYSR FAMILY TRANSCRIPTIONAL REGULATOR"/>
    <property type="match status" value="1"/>
</dbReference>
<dbReference type="PROSITE" id="PS50931">
    <property type="entry name" value="HTH_LYSR"/>
    <property type="match status" value="1"/>
</dbReference>
<dbReference type="Gene3D" id="1.10.10.10">
    <property type="entry name" value="Winged helix-like DNA-binding domain superfamily/Winged helix DNA-binding domain"/>
    <property type="match status" value="1"/>
</dbReference>
<dbReference type="OrthoDB" id="9808620at2"/>
<dbReference type="GO" id="GO:0003700">
    <property type="term" value="F:DNA-binding transcription factor activity"/>
    <property type="evidence" value="ECO:0007669"/>
    <property type="project" value="InterPro"/>
</dbReference>
<dbReference type="CDD" id="cd08420">
    <property type="entry name" value="PBP2_CysL_like"/>
    <property type="match status" value="1"/>
</dbReference>
<dbReference type="Gene3D" id="3.40.190.290">
    <property type="match status" value="1"/>
</dbReference>
<evidence type="ECO:0000256" key="3">
    <source>
        <dbReference type="ARBA" id="ARBA00023125"/>
    </source>
</evidence>
<proteinExistence type="inferred from homology"/>
<dbReference type="PANTHER" id="PTHR30126">
    <property type="entry name" value="HTH-TYPE TRANSCRIPTIONAL REGULATOR"/>
    <property type="match status" value="1"/>
</dbReference>
<keyword evidence="3" id="KW-0238">DNA-binding</keyword>
<dbReference type="NCBIfam" id="NF008095">
    <property type="entry name" value="PRK10837.1"/>
    <property type="match status" value="1"/>
</dbReference>
<organism evidence="6 7">
    <name type="scientific">Novimethylophilus kurashikiensis</name>
    <dbReference type="NCBI Taxonomy" id="1825523"/>
    <lineage>
        <taxon>Bacteria</taxon>
        <taxon>Pseudomonadati</taxon>
        <taxon>Pseudomonadota</taxon>
        <taxon>Betaproteobacteria</taxon>
        <taxon>Nitrosomonadales</taxon>
        <taxon>Methylophilaceae</taxon>
        <taxon>Novimethylophilus</taxon>
    </lineage>
</organism>